<reference evidence="1" key="1">
    <citation type="journal article" date="2014" name="Front. Microbiol.">
        <title>High frequency of phylogenetically diverse reductive dehalogenase-homologous genes in deep subseafloor sedimentary metagenomes.</title>
        <authorList>
            <person name="Kawai M."/>
            <person name="Futagami T."/>
            <person name="Toyoda A."/>
            <person name="Takaki Y."/>
            <person name="Nishi S."/>
            <person name="Hori S."/>
            <person name="Arai W."/>
            <person name="Tsubouchi T."/>
            <person name="Morono Y."/>
            <person name="Uchiyama I."/>
            <person name="Ito T."/>
            <person name="Fujiyama A."/>
            <person name="Inagaki F."/>
            <person name="Takami H."/>
        </authorList>
    </citation>
    <scope>NUCLEOTIDE SEQUENCE</scope>
    <source>
        <strain evidence="1">Expedition CK06-06</strain>
    </source>
</reference>
<organism evidence="1">
    <name type="scientific">marine sediment metagenome</name>
    <dbReference type="NCBI Taxonomy" id="412755"/>
    <lineage>
        <taxon>unclassified sequences</taxon>
        <taxon>metagenomes</taxon>
        <taxon>ecological metagenomes</taxon>
    </lineage>
</organism>
<evidence type="ECO:0008006" key="2">
    <source>
        <dbReference type="Google" id="ProtNLM"/>
    </source>
</evidence>
<dbReference type="Gene3D" id="3.40.50.1820">
    <property type="entry name" value="alpha/beta hydrolase"/>
    <property type="match status" value="1"/>
</dbReference>
<accession>X0TQ40</accession>
<dbReference type="SUPFAM" id="SSF53474">
    <property type="entry name" value="alpha/beta-Hydrolases"/>
    <property type="match status" value="1"/>
</dbReference>
<comment type="caution">
    <text evidence="1">The sequence shown here is derived from an EMBL/GenBank/DDBJ whole genome shotgun (WGS) entry which is preliminary data.</text>
</comment>
<dbReference type="InterPro" id="IPR029058">
    <property type="entry name" value="AB_hydrolase_fold"/>
</dbReference>
<sequence length="68" mass="7899">KNVPSNNERILIAHCKDDNRVPFENLMLIKAHLGLNDENVIEFDNGGHTFSSHREEIFSYSLKFLEKL</sequence>
<protein>
    <recommendedName>
        <fullName evidence="2">Peptidase S9 prolyl oligopeptidase catalytic domain-containing protein</fullName>
    </recommendedName>
</protein>
<name>X0TQ40_9ZZZZ</name>
<dbReference type="AlphaFoldDB" id="X0TQ40"/>
<evidence type="ECO:0000313" key="1">
    <source>
        <dbReference type="EMBL" id="GAF95648.1"/>
    </source>
</evidence>
<dbReference type="EMBL" id="BARS01019868">
    <property type="protein sequence ID" value="GAF95648.1"/>
    <property type="molecule type" value="Genomic_DNA"/>
</dbReference>
<proteinExistence type="predicted"/>
<feature type="non-terminal residue" evidence="1">
    <location>
        <position position="1"/>
    </location>
</feature>
<gene>
    <name evidence="1" type="ORF">S01H1_32120</name>
</gene>